<dbReference type="GO" id="GO:0005546">
    <property type="term" value="F:phosphatidylinositol-4,5-bisphosphate binding"/>
    <property type="evidence" value="ECO:0007669"/>
    <property type="project" value="InterPro"/>
</dbReference>
<comment type="function">
    <text evidence="3">Component of the exocyst complex.</text>
</comment>
<dbReference type="EMBL" id="PSQE01000001">
    <property type="protein sequence ID" value="RHN79870.1"/>
    <property type="molecule type" value="Genomic_DNA"/>
</dbReference>
<reference evidence="7" key="4">
    <citation type="journal article" date="2018" name="Nat. Plants">
        <title>Whole-genome landscape of Medicago truncatula symbiotic genes.</title>
        <authorList>
            <person name="Pecrix Y."/>
            <person name="Gamas P."/>
            <person name="Carrere S."/>
        </authorList>
    </citation>
    <scope>NUCLEOTIDE SEQUENCE</scope>
    <source>
        <tissue evidence="7">Leaves</tissue>
    </source>
</reference>
<gene>
    <name evidence="8" type="primary">25484085</name>
    <name evidence="6" type="ordered locus">MTR_1g067480</name>
    <name evidence="7" type="ORF">MtrunA17_Chr1g0182041</name>
</gene>
<dbReference type="HOGENOM" id="CLU_010236_2_2_1"/>
<evidence type="ECO:0000313" key="8">
    <source>
        <dbReference type="EnsemblPlants" id="KEH42331"/>
    </source>
</evidence>
<dbReference type="Pfam" id="PF03081">
    <property type="entry name" value="Exo70_C"/>
    <property type="match status" value="1"/>
</dbReference>
<dbReference type="GO" id="GO:0000145">
    <property type="term" value="C:exocyst"/>
    <property type="evidence" value="ECO:0000318"/>
    <property type="project" value="GO_Central"/>
</dbReference>
<feature type="region of interest" description="Disordered" evidence="4">
    <location>
        <begin position="9"/>
        <end position="37"/>
    </location>
</feature>
<evidence type="ECO:0000256" key="4">
    <source>
        <dbReference type="SAM" id="MobiDB-lite"/>
    </source>
</evidence>
<dbReference type="InterPro" id="IPR004140">
    <property type="entry name" value="Exo70"/>
</dbReference>
<evidence type="ECO:0000256" key="3">
    <source>
        <dbReference type="RuleBase" id="RU365026"/>
    </source>
</evidence>
<dbReference type="InterPro" id="IPR016159">
    <property type="entry name" value="Cullin_repeat-like_dom_sf"/>
</dbReference>
<keyword evidence="2 3" id="KW-0813">Transport</keyword>
<dbReference type="OrthoDB" id="1922221at2759"/>
<feature type="domain" description="Exocyst complex subunit Exo70 C-terminal" evidence="5">
    <location>
        <begin position="236"/>
        <end position="597"/>
    </location>
</feature>
<comment type="similarity">
    <text evidence="1 3">Belongs to the EXO70 family.</text>
</comment>
<proteinExistence type="inferred from homology"/>
<evidence type="ECO:0000313" key="7">
    <source>
        <dbReference type="EMBL" id="RHN79870.1"/>
    </source>
</evidence>
<dbReference type="SUPFAM" id="SSF74788">
    <property type="entry name" value="Cullin repeat-like"/>
    <property type="match status" value="1"/>
</dbReference>
<dbReference type="Proteomes" id="UP000265566">
    <property type="component" value="Chromosome 1"/>
</dbReference>
<dbReference type="GO" id="GO:0006887">
    <property type="term" value="P:exocytosis"/>
    <property type="evidence" value="ECO:0000318"/>
    <property type="project" value="GO_Central"/>
</dbReference>
<dbReference type="Pfam" id="PF20669">
    <property type="entry name" value="Exo70_N"/>
    <property type="match status" value="1"/>
</dbReference>
<dbReference type="EnsemblPlants" id="KEH42331">
    <property type="protein sequence ID" value="KEH42331"/>
    <property type="gene ID" value="MTR_1g067480"/>
</dbReference>
<dbReference type="STRING" id="3880.A0A072VL52"/>
<organism evidence="6 9">
    <name type="scientific">Medicago truncatula</name>
    <name type="common">Barrel medic</name>
    <name type="synonym">Medicago tribuloides</name>
    <dbReference type="NCBI Taxonomy" id="3880"/>
    <lineage>
        <taxon>Eukaryota</taxon>
        <taxon>Viridiplantae</taxon>
        <taxon>Streptophyta</taxon>
        <taxon>Embryophyta</taxon>
        <taxon>Tracheophyta</taxon>
        <taxon>Spermatophyta</taxon>
        <taxon>Magnoliopsida</taxon>
        <taxon>eudicotyledons</taxon>
        <taxon>Gunneridae</taxon>
        <taxon>Pentapetalae</taxon>
        <taxon>rosids</taxon>
        <taxon>fabids</taxon>
        <taxon>Fabales</taxon>
        <taxon>Fabaceae</taxon>
        <taxon>Papilionoideae</taxon>
        <taxon>50 kb inversion clade</taxon>
        <taxon>NPAAA clade</taxon>
        <taxon>Hologalegina</taxon>
        <taxon>IRL clade</taxon>
        <taxon>Trifolieae</taxon>
        <taxon>Medicago</taxon>
    </lineage>
</organism>
<reference evidence="6 9" key="2">
    <citation type="journal article" date="2014" name="BMC Genomics">
        <title>An improved genome release (version Mt4.0) for the model legume Medicago truncatula.</title>
        <authorList>
            <person name="Tang H."/>
            <person name="Krishnakumar V."/>
            <person name="Bidwell S."/>
            <person name="Rosen B."/>
            <person name="Chan A."/>
            <person name="Zhou S."/>
            <person name="Gentzbittel L."/>
            <person name="Childs K.L."/>
            <person name="Yandell M."/>
            <person name="Gundlach H."/>
            <person name="Mayer K.F."/>
            <person name="Schwartz D.C."/>
            <person name="Town C.D."/>
        </authorList>
    </citation>
    <scope>GENOME REANNOTATION</scope>
    <source>
        <strain evidence="6">A17</strain>
        <strain evidence="8 9">cv. Jemalong A17</strain>
    </source>
</reference>
<reference evidence="8" key="3">
    <citation type="submission" date="2015-04" db="UniProtKB">
        <authorList>
            <consortium name="EnsemblPlants"/>
        </authorList>
    </citation>
    <scope>IDENTIFICATION</scope>
    <source>
        <strain evidence="8">cv. Jemalong A17</strain>
    </source>
</reference>
<name>A0A072VL52_MEDTR</name>
<evidence type="ECO:0000313" key="6">
    <source>
        <dbReference type="EMBL" id="KEH42331.1"/>
    </source>
</evidence>
<dbReference type="Proteomes" id="UP000002051">
    <property type="component" value="Unassembled WGS sequence"/>
</dbReference>
<dbReference type="PANTHER" id="PTHR12542:SF38">
    <property type="entry name" value="EXOCYST SUBUNIT EXO70 FAMILY PROTEIN"/>
    <property type="match status" value="1"/>
</dbReference>
<keyword evidence="3" id="KW-0268">Exocytosis</keyword>
<protein>
    <recommendedName>
        <fullName evidence="3">Exocyst subunit Exo70 family protein</fullName>
    </recommendedName>
</protein>
<evidence type="ECO:0000256" key="2">
    <source>
        <dbReference type="ARBA" id="ARBA00022448"/>
    </source>
</evidence>
<keyword evidence="3" id="KW-0653">Protein transport</keyword>
<sequence length="605" mass="68959">MRIFCLKPKTPSFSVNSNSSPSSTSSSSKSTTPSIRKATTRIEAAEALIQKWNSETSDYAKVTSIFYNDRNEAIQYIHHVNQLQRAMHSLLELEPSSPKLIHAQNLMQIAMKRLQKEFYQILTMNQACLDAESFSVGSSRTSFCSFDGGTPEEDDIRAAEDCISEVERISSDAVDDLRIIAECMVKNGYGKECIRVYTTVRKSIVDEGIYKLNVEERSFSKMNKMDWEVLEMKINSWLEAVKISVRTLFAGERNLCDRIFASNSIKEACFAEISKDGAILLLRFPEVVAKTKKSKPEKIFRLLDMYATITVLLPEIESIFSFNSTAVVKSQAYNSQHRLIECVRNLLLEFESTILKDSSKSAANFGGVHSLTEETMQYLITLADYSNVLSEIFFDIPPLSKSPLPESYLYSPESSNNTPEMETGFSVRIAWLILVLLCKIDSKSKQCKNVSLSYLFLANNLRHVVEKVRQSNLQYVLGDDWLLNHMEKVKKLIEKYERVAWGEVFSSLPENPTAAMTVAKASKVFMKIKLEFEKAYRNQSSFVLPESEFREEIKASLARKIIPIYRELYTHQIMAGTVSEMKEYFVFTPEDVEKYLGNLFYDGRA</sequence>
<dbReference type="GO" id="GO:0015031">
    <property type="term" value="P:protein transport"/>
    <property type="evidence" value="ECO:0007669"/>
    <property type="project" value="UniProtKB-KW"/>
</dbReference>
<evidence type="ECO:0000259" key="5">
    <source>
        <dbReference type="Pfam" id="PF03081"/>
    </source>
</evidence>
<dbReference type="Gene3D" id="1.20.1280.170">
    <property type="entry name" value="Exocyst complex component Exo70"/>
    <property type="match status" value="1"/>
</dbReference>
<dbReference type="AlphaFoldDB" id="A0A072VL52"/>
<dbReference type="EMBL" id="CM001217">
    <property type="protein sequence ID" value="KEH42331.1"/>
    <property type="molecule type" value="Genomic_DNA"/>
</dbReference>
<keyword evidence="9" id="KW-1185">Reference proteome</keyword>
<reference evidence="6 9" key="1">
    <citation type="journal article" date="2011" name="Nature">
        <title>The Medicago genome provides insight into the evolution of rhizobial symbioses.</title>
        <authorList>
            <person name="Young N.D."/>
            <person name="Debelle F."/>
            <person name="Oldroyd G.E."/>
            <person name="Geurts R."/>
            <person name="Cannon S.B."/>
            <person name="Udvardi M.K."/>
            <person name="Benedito V.A."/>
            <person name="Mayer K.F."/>
            <person name="Gouzy J."/>
            <person name="Schoof H."/>
            <person name="Van de Peer Y."/>
            <person name="Proost S."/>
            <person name="Cook D.R."/>
            <person name="Meyers B.C."/>
            <person name="Spannagl M."/>
            <person name="Cheung F."/>
            <person name="De Mita S."/>
            <person name="Krishnakumar V."/>
            <person name="Gundlach H."/>
            <person name="Zhou S."/>
            <person name="Mudge J."/>
            <person name="Bharti A.K."/>
            <person name="Murray J.D."/>
            <person name="Naoumkina M.A."/>
            <person name="Rosen B."/>
            <person name="Silverstein K.A."/>
            <person name="Tang H."/>
            <person name="Rombauts S."/>
            <person name="Zhao P.X."/>
            <person name="Zhou P."/>
            <person name="Barbe V."/>
            <person name="Bardou P."/>
            <person name="Bechner M."/>
            <person name="Bellec A."/>
            <person name="Berger A."/>
            <person name="Berges H."/>
            <person name="Bidwell S."/>
            <person name="Bisseling T."/>
            <person name="Choisne N."/>
            <person name="Couloux A."/>
            <person name="Denny R."/>
            <person name="Deshpande S."/>
            <person name="Dai X."/>
            <person name="Doyle J.J."/>
            <person name="Dudez A.M."/>
            <person name="Farmer A.D."/>
            <person name="Fouteau S."/>
            <person name="Franken C."/>
            <person name="Gibelin C."/>
            <person name="Gish J."/>
            <person name="Goldstein S."/>
            <person name="Gonzalez A.J."/>
            <person name="Green P.J."/>
            <person name="Hallab A."/>
            <person name="Hartog M."/>
            <person name="Hua A."/>
            <person name="Humphray S.J."/>
            <person name="Jeong D.H."/>
            <person name="Jing Y."/>
            <person name="Jocker A."/>
            <person name="Kenton S.M."/>
            <person name="Kim D.J."/>
            <person name="Klee K."/>
            <person name="Lai H."/>
            <person name="Lang C."/>
            <person name="Lin S."/>
            <person name="Macmil S.L."/>
            <person name="Magdelenat G."/>
            <person name="Matthews L."/>
            <person name="McCorrison J."/>
            <person name="Monaghan E.L."/>
            <person name="Mun J.H."/>
            <person name="Najar F.Z."/>
            <person name="Nicholson C."/>
            <person name="Noirot C."/>
            <person name="O'Bleness M."/>
            <person name="Paule C.R."/>
            <person name="Poulain J."/>
            <person name="Prion F."/>
            <person name="Qin B."/>
            <person name="Qu C."/>
            <person name="Retzel E.F."/>
            <person name="Riddle C."/>
            <person name="Sallet E."/>
            <person name="Samain S."/>
            <person name="Samson N."/>
            <person name="Sanders I."/>
            <person name="Saurat O."/>
            <person name="Scarpelli C."/>
            <person name="Schiex T."/>
            <person name="Segurens B."/>
            <person name="Severin A.J."/>
            <person name="Sherrier D.J."/>
            <person name="Shi R."/>
            <person name="Sims S."/>
            <person name="Singer S.R."/>
            <person name="Sinharoy S."/>
            <person name="Sterck L."/>
            <person name="Viollet A."/>
            <person name="Wang B.B."/>
            <person name="Wang K."/>
            <person name="Wang M."/>
            <person name="Wang X."/>
            <person name="Warfsmann J."/>
            <person name="Weissenbach J."/>
            <person name="White D.D."/>
            <person name="White J.D."/>
            <person name="Wiley G.B."/>
            <person name="Wincker P."/>
            <person name="Xing Y."/>
            <person name="Yang L."/>
            <person name="Yao Z."/>
            <person name="Ying F."/>
            <person name="Zhai J."/>
            <person name="Zhou L."/>
            <person name="Zuber A."/>
            <person name="Denarie J."/>
            <person name="Dixon R.A."/>
            <person name="May G.D."/>
            <person name="Schwartz D.C."/>
            <person name="Rogers J."/>
            <person name="Quetier F."/>
            <person name="Town C.D."/>
            <person name="Roe B.A."/>
        </authorList>
    </citation>
    <scope>NUCLEOTIDE SEQUENCE [LARGE SCALE GENOMIC DNA]</scope>
    <source>
        <strain evidence="6">A17</strain>
        <strain evidence="8 9">cv. Jemalong A17</strain>
    </source>
</reference>
<dbReference type="InterPro" id="IPR046364">
    <property type="entry name" value="Exo70_C"/>
</dbReference>
<dbReference type="PANTHER" id="PTHR12542">
    <property type="entry name" value="EXOCYST COMPLEX PROTEIN EXO70"/>
    <property type="match status" value="1"/>
</dbReference>
<dbReference type="KEGG" id="mtr:25484085"/>
<evidence type="ECO:0000313" key="9">
    <source>
        <dbReference type="Proteomes" id="UP000002051"/>
    </source>
</evidence>
<accession>A0A072VL52</accession>
<feature type="compositionally biased region" description="Low complexity" evidence="4">
    <location>
        <begin position="9"/>
        <end position="34"/>
    </location>
</feature>
<evidence type="ECO:0000256" key="1">
    <source>
        <dbReference type="ARBA" id="ARBA00006756"/>
    </source>
</evidence>
<dbReference type="Gramene" id="rna3719">
    <property type="protein sequence ID" value="RHN79870.1"/>
    <property type="gene ID" value="gene3719"/>
</dbReference>